<feature type="compositionally biased region" description="Basic and acidic residues" evidence="1">
    <location>
        <begin position="65"/>
        <end position="79"/>
    </location>
</feature>
<evidence type="ECO:0000313" key="2">
    <source>
        <dbReference type="EMBL" id="KAE8391894.1"/>
    </source>
</evidence>
<dbReference type="OrthoDB" id="4227165at2759"/>
<gene>
    <name evidence="2" type="ORF">BDV23DRAFT_152232</name>
</gene>
<evidence type="ECO:0000256" key="1">
    <source>
        <dbReference type="SAM" id="MobiDB-lite"/>
    </source>
</evidence>
<name>A0A5N7CCQ5_PETAA</name>
<dbReference type="Proteomes" id="UP000326877">
    <property type="component" value="Unassembled WGS sequence"/>
</dbReference>
<feature type="compositionally biased region" description="Basic and acidic residues" evidence="1">
    <location>
        <begin position="48"/>
        <end position="57"/>
    </location>
</feature>
<sequence length="258" mass="29172">MPDPSKRIVIEKSRTVRRRYQRSNKRLKFTASQIARIEREEERERQAQKLREKEKKRIANKKKKVEKEAKAREERRRLGIPDINAPRVPSSQPSLVNFLKKPPQAPTEQEATFDDTEPDIISTEADTCEESRSENDESGDTEAFSPEISIEDVDGALESNIVACGKKDDDEFSDCSIFYDEDIIGGAETIATVQVTTQVQPETKKQECELAQLALSAPTGLPAAESFRDDTAILLEEFGCEFDTDEEFERELAQLDAG</sequence>
<dbReference type="AlphaFoldDB" id="A0A5N7CCQ5"/>
<accession>A0A5N7CCQ5</accession>
<reference evidence="2" key="1">
    <citation type="submission" date="2019-04" db="EMBL/GenBank/DDBJ databases">
        <title>Friends and foes A comparative genomics studyof 23 Aspergillus species from section Flavi.</title>
        <authorList>
            <consortium name="DOE Joint Genome Institute"/>
            <person name="Kjaerbolling I."/>
            <person name="Vesth T."/>
            <person name="Frisvad J.C."/>
            <person name="Nybo J.L."/>
            <person name="Theobald S."/>
            <person name="Kildgaard S."/>
            <person name="Isbrandt T."/>
            <person name="Kuo A."/>
            <person name="Sato A."/>
            <person name="Lyhne E.K."/>
            <person name="Kogle M.E."/>
            <person name="Wiebenga A."/>
            <person name="Kun R.S."/>
            <person name="Lubbers R.J."/>
            <person name="Makela M.R."/>
            <person name="Barry K."/>
            <person name="Chovatia M."/>
            <person name="Clum A."/>
            <person name="Daum C."/>
            <person name="Haridas S."/>
            <person name="He G."/>
            <person name="LaButti K."/>
            <person name="Lipzen A."/>
            <person name="Mondo S."/>
            <person name="Riley R."/>
            <person name="Salamov A."/>
            <person name="Simmons B.A."/>
            <person name="Magnuson J.K."/>
            <person name="Henrissat B."/>
            <person name="Mortensen U.H."/>
            <person name="Larsen T.O."/>
            <person name="Devries R.P."/>
            <person name="Grigoriev I.V."/>
            <person name="Machida M."/>
            <person name="Baker S.E."/>
            <person name="Andersen M.R."/>
        </authorList>
    </citation>
    <scope>NUCLEOTIDE SEQUENCE [LARGE SCALE GENOMIC DNA]</scope>
    <source>
        <strain evidence="2">IBT 14317</strain>
    </source>
</reference>
<feature type="region of interest" description="Disordered" evidence="1">
    <location>
        <begin position="48"/>
        <end position="149"/>
    </location>
</feature>
<proteinExistence type="predicted"/>
<organism evidence="2">
    <name type="scientific">Petromyces alliaceus</name>
    <name type="common">Aspergillus alliaceus</name>
    <dbReference type="NCBI Taxonomy" id="209559"/>
    <lineage>
        <taxon>Eukaryota</taxon>
        <taxon>Fungi</taxon>
        <taxon>Dikarya</taxon>
        <taxon>Ascomycota</taxon>
        <taxon>Pezizomycotina</taxon>
        <taxon>Eurotiomycetes</taxon>
        <taxon>Eurotiomycetidae</taxon>
        <taxon>Eurotiales</taxon>
        <taxon>Aspergillaceae</taxon>
        <taxon>Aspergillus</taxon>
        <taxon>Aspergillus subgen. Circumdati</taxon>
    </lineage>
</organism>
<dbReference type="EMBL" id="ML735241">
    <property type="protein sequence ID" value="KAE8391894.1"/>
    <property type="molecule type" value="Genomic_DNA"/>
</dbReference>
<protein>
    <submittedName>
        <fullName evidence="2">Uncharacterized protein</fullName>
    </submittedName>
</protein>